<dbReference type="Gene3D" id="2.60.120.10">
    <property type="entry name" value="Jelly Rolls"/>
    <property type="match status" value="2"/>
</dbReference>
<proteinExistence type="inferred from homology"/>
<dbReference type="InterPro" id="IPR014710">
    <property type="entry name" value="RmlC-like_jellyroll"/>
</dbReference>
<evidence type="ECO:0000259" key="5">
    <source>
        <dbReference type="Pfam" id="PF05726"/>
    </source>
</evidence>
<dbReference type="InterPro" id="IPR011051">
    <property type="entry name" value="RmlC_Cupin_sf"/>
</dbReference>
<protein>
    <submittedName>
        <fullName evidence="6">Pirin family protein</fullName>
    </submittedName>
</protein>
<dbReference type="PIRSF" id="PIRSF006232">
    <property type="entry name" value="Pirin"/>
    <property type="match status" value="1"/>
</dbReference>
<name>A0ABT7LKJ8_9BURK</name>
<dbReference type="Proteomes" id="UP001238603">
    <property type="component" value="Unassembled WGS sequence"/>
</dbReference>
<reference evidence="6 7" key="1">
    <citation type="submission" date="2023-06" db="EMBL/GenBank/DDBJ databases">
        <title>Pelomonas sp. APW6 16S ribosomal RNA gene genome sequencing and assembly.</title>
        <authorList>
            <person name="Woo H."/>
        </authorList>
    </citation>
    <scope>NUCLEOTIDE SEQUENCE [LARGE SCALE GENOMIC DNA]</scope>
    <source>
        <strain evidence="6 7">APW6</strain>
    </source>
</reference>
<dbReference type="SUPFAM" id="SSF51182">
    <property type="entry name" value="RmlC-like cupins"/>
    <property type="match status" value="1"/>
</dbReference>
<gene>
    <name evidence="6" type="ORF">QRD43_15850</name>
</gene>
<sequence length="332" mass="36179">MNPTRLISGHDKDLGGGFKVLRLLPALGQRSVGPFIFMDHFGPAISHGDPAHDVRLHPHIGLSTVSYLFEGALLHHDSTGARQEIQPGDINWMTAGRGIVHSERAPEHLRGSAYTLHGLQLWCALPLHEEDCAPSFQHVAANELPAIEREGACVRLLVGALDGQRSPVRTATRTLYLHLRLSPGARLDLGQWADELPEELAVYAPGQDLLLNGEPLPARRLAVLTTRHTATPTSEPPPTTSDQTLPTSAETIARSPDQATAGSLELAASPLTSEPTDVIVLGGARLDAPRHLWWNFVSSRQDRIDEAARDWAQGRFPPVEGEEDFIPLPARR</sequence>
<comment type="similarity">
    <text evidence="1 2">Belongs to the pirin family.</text>
</comment>
<comment type="caution">
    <text evidence="6">The sequence shown here is derived from an EMBL/GenBank/DDBJ whole genome shotgun (WGS) entry which is preliminary data.</text>
</comment>
<dbReference type="PANTHER" id="PTHR13903:SF8">
    <property type="entry name" value="PIRIN"/>
    <property type="match status" value="1"/>
</dbReference>
<dbReference type="Pfam" id="PF02678">
    <property type="entry name" value="Pirin"/>
    <property type="match status" value="1"/>
</dbReference>
<evidence type="ECO:0000256" key="3">
    <source>
        <dbReference type="SAM" id="MobiDB-lite"/>
    </source>
</evidence>
<dbReference type="PANTHER" id="PTHR13903">
    <property type="entry name" value="PIRIN-RELATED"/>
    <property type="match status" value="1"/>
</dbReference>
<evidence type="ECO:0000256" key="2">
    <source>
        <dbReference type="RuleBase" id="RU003457"/>
    </source>
</evidence>
<keyword evidence="7" id="KW-1185">Reference proteome</keyword>
<dbReference type="CDD" id="cd02909">
    <property type="entry name" value="cupin_pirin_N"/>
    <property type="match status" value="1"/>
</dbReference>
<organism evidence="6 7">
    <name type="scientific">Roseateles subflavus</name>
    <dbReference type="NCBI Taxonomy" id="3053353"/>
    <lineage>
        <taxon>Bacteria</taxon>
        <taxon>Pseudomonadati</taxon>
        <taxon>Pseudomonadota</taxon>
        <taxon>Betaproteobacteria</taxon>
        <taxon>Burkholderiales</taxon>
        <taxon>Sphaerotilaceae</taxon>
        <taxon>Roseateles</taxon>
    </lineage>
</organism>
<dbReference type="InterPro" id="IPR003829">
    <property type="entry name" value="Pirin_N_dom"/>
</dbReference>
<dbReference type="EMBL" id="JASVDS010000004">
    <property type="protein sequence ID" value="MDL5033388.1"/>
    <property type="molecule type" value="Genomic_DNA"/>
</dbReference>
<feature type="domain" description="Pirin N-terminal" evidence="4">
    <location>
        <begin position="24"/>
        <end position="122"/>
    </location>
</feature>
<evidence type="ECO:0000256" key="1">
    <source>
        <dbReference type="ARBA" id="ARBA00008416"/>
    </source>
</evidence>
<feature type="region of interest" description="Disordered" evidence="3">
    <location>
        <begin position="228"/>
        <end position="247"/>
    </location>
</feature>
<dbReference type="Pfam" id="PF05726">
    <property type="entry name" value="Pirin_C"/>
    <property type="match status" value="1"/>
</dbReference>
<evidence type="ECO:0000259" key="4">
    <source>
        <dbReference type="Pfam" id="PF02678"/>
    </source>
</evidence>
<dbReference type="InterPro" id="IPR012093">
    <property type="entry name" value="Pirin"/>
</dbReference>
<evidence type="ECO:0000313" key="6">
    <source>
        <dbReference type="EMBL" id="MDL5033388.1"/>
    </source>
</evidence>
<accession>A0ABT7LKJ8</accession>
<dbReference type="InterPro" id="IPR008778">
    <property type="entry name" value="Pirin_C_dom"/>
</dbReference>
<dbReference type="RefSeq" id="WP_285983471.1">
    <property type="nucleotide sequence ID" value="NZ_JASVDS010000004.1"/>
</dbReference>
<feature type="domain" description="Pirin C-terminal" evidence="5">
    <location>
        <begin position="272"/>
        <end position="316"/>
    </location>
</feature>
<evidence type="ECO:0000313" key="7">
    <source>
        <dbReference type="Proteomes" id="UP001238603"/>
    </source>
</evidence>